<evidence type="ECO:0000256" key="1">
    <source>
        <dbReference type="SAM" id="SignalP"/>
    </source>
</evidence>
<dbReference type="EMBL" id="FR687253">
    <property type="protein sequence ID" value="CBW84991.1"/>
    <property type="molecule type" value="Genomic_DNA"/>
</dbReference>
<gene>
    <name evidence="3" type="ordered locus">LIV_0515</name>
</gene>
<dbReference type="GeneID" id="57075503"/>
<dbReference type="HOGENOM" id="CLU_067278_3_0_9"/>
<proteinExistence type="predicted"/>
<accession>G2ZBX4</accession>
<organism evidence="3 4">
    <name type="scientific">Listeria ivanovii (strain ATCC BAA-678 / PAM 55)</name>
    <dbReference type="NCBI Taxonomy" id="881621"/>
    <lineage>
        <taxon>Bacteria</taxon>
        <taxon>Bacillati</taxon>
        <taxon>Bacillota</taxon>
        <taxon>Bacilli</taxon>
        <taxon>Bacillales</taxon>
        <taxon>Listeriaceae</taxon>
        <taxon>Listeria</taxon>
    </lineage>
</organism>
<keyword evidence="1" id="KW-0732">Signal</keyword>
<evidence type="ECO:0000313" key="3">
    <source>
        <dbReference type="EMBL" id="CBW84991.1"/>
    </source>
</evidence>
<dbReference type="RefSeq" id="WP_014092028.1">
    <property type="nucleotide sequence ID" value="NC_016011.1"/>
</dbReference>
<dbReference type="Proteomes" id="UP000001286">
    <property type="component" value="Chromosome"/>
</dbReference>
<dbReference type="KEGG" id="liv:LIV_0515"/>
<dbReference type="OrthoDB" id="2356942at2"/>
<sequence length="222" mass="22805">MIFKKTVILGAICLGSITLMAPSALAVTSVGDSKATIKFIAGTGVVDPVDPTDPGTGNTGALTLDYVSSVAFGEQEISSNEATYSATSRKPFIQVSDRRGTGKGWYVTATASAFQDEYGTNSLAGATLSFQNGEAVSASTTTTSPTASQKVDIPTDGTSIVDVISAEETEGMGTWINRWLGATPDDVDSLNDNVKLVIPAGSATLGDHEATITWTLSDAPGA</sequence>
<feature type="domain" description="WxL" evidence="2">
    <location>
        <begin position="28"/>
        <end position="220"/>
    </location>
</feature>
<dbReference type="eggNOG" id="COG4886">
    <property type="taxonomic scope" value="Bacteria"/>
</dbReference>
<evidence type="ECO:0000313" key="4">
    <source>
        <dbReference type="Proteomes" id="UP000001286"/>
    </source>
</evidence>
<evidence type="ECO:0000259" key="2">
    <source>
        <dbReference type="Pfam" id="PF13731"/>
    </source>
</evidence>
<dbReference type="AlphaFoldDB" id="G2ZBX4"/>
<name>G2ZBX4_LISIP</name>
<reference evidence="3 4" key="1">
    <citation type="journal article" date="2011" name="J. Bacteriol.">
        <title>Complete genome sequence of the animal pathogen Listeria ivanovii, which provides insights into host specificities and evolution of the genus Listeria.</title>
        <authorList>
            <person name="Buchrieser C."/>
            <person name="Rusniok C."/>
            <person name="Garrido P."/>
            <person name="Hain T."/>
            <person name="Scortti M."/>
            <person name="Lampidis R."/>
            <person name="Karst U."/>
            <person name="Chakraborty T."/>
            <person name="Cossart P."/>
            <person name="Kreft J."/>
            <person name="Vazquez-Boland J.A."/>
            <person name="Goebel W."/>
            <person name="Glaser P."/>
        </authorList>
    </citation>
    <scope>NUCLEOTIDE SEQUENCE [LARGE SCALE GENOMIC DNA]</scope>
    <source>
        <strain evidence="4">ATCC BAA-678 / PAM 55</strain>
    </source>
</reference>
<protein>
    <submittedName>
        <fullName evidence="3">Putative secreted protein</fullName>
    </submittedName>
</protein>
<feature type="chain" id="PRO_5003441559" evidence="1">
    <location>
        <begin position="27"/>
        <end position="222"/>
    </location>
</feature>
<dbReference type="Pfam" id="PF13731">
    <property type="entry name" value="WxL"/>
    <property type="match status" value="1"/>
</dbReference>
<feature type="signal peptide" evidence="1">
    <location>
        <begin position="1"/>
        <end position="26"/>
    </location>
</feature>
<dbReference type="InterPro" id="IPR027994">
    <property type="entry name" value="WxL_dom"/>
</dbReference>